<dbReference type="EMBL" id="CP036262">
    <property type="protein sequence ID" value="QDS94729.1"/>
    <property type="molecule type" value="Genomic_DNA"/>
</dbReference>
<keyword evidence="3" id="KW-1185">Reference proteome</keyword>
<dbReference type="OrthoDB" id="251341at2"/>
<reference evidence="2 3" key="1">
    <citation type="submission" date="2019-02" db="EMBL/GenBank/DDBJ databases">
        <title>Deep-cultivation of Planctomycetes and their phenomic and genomic characterization uncovers novel biology.</title>
        <authorList>
            <person name="Wiegand S."/>
            <person name="Jogler M."/>
            <person name="Boedeker C."/>
            <person name="Pinto D."/>
            <person name="Vollmers J."/>
            <person name="Rivas-Marin E."/>
            <person name="Kohn T."/>
            <person name="Peeters S.H."/>
            <person name="Heuer A."/>
            <person name="Rast P."/>
            <person name="Oberbeckmann S."/>
            <person name="Bunk B."/>
            <person name="Jeske O."/>
            <person name="Meyerdierks A."/>
            <person name="Storesund J.E."/>
            <person name="Kallscheuer N."/>
            <person name="Luecker S."/>
            <person name="Lage O.M."/>
            <person name="Pohl T."/>
            <person name="Merkel B.J."/>
            <person name="Hornburger P."/>
            <person name="Mueller R.-W."/>
            <person name="Bruemmer F."/>
            <person name="Labrenz M."/>
            <person name="Spormann A.M."/>
            <person name="Op den Camp H."/>
            <person name="Overmann J."/>
            <person name="Amann R."/>
            <person name="Jetten M.S.M."/>
            <person name="Mascher T."/>
            <person name="Medema M.H."/>
            <person name="Devos D.P."/>
            <person name="Kaster A.-K."/>
            <person name="Ovreas L."/>
            <person name="Rohde M."/>
            <person name="Galperin M.Y."/>
            <person name="Jogler C."/>
        </authorList>
    </citation>
    <scope>NUCLEOTIDE SEQUENCE [LARGE SCALE GENOMIC DNA]</scope>
    <source>
        <strain evidence="2 3">FF011L</strain>
    </source>
</reference>
<evidence type="ECO:0000313" key="3">
    <source>
        <dbReference type="Proteomes" id="UP000320672"/>
    </source>
</evidence>
<proteinExistence type="predicted"/>
<dbReference type="AlphaFoldDB" id="A0A517MIL0"/>
<evidence type="ECO:0000313" key="2">
    <source>
        <dbReference type="EMBL" id="QDS94729.1"/>
    </source>
</evidence>
<gene>
    <name evidence="2" type="ORF">FF011L_35100</name>
</gene>
<accession>A0A517MIL0</accession>
<dbReference type="KEGG" id="rml:FF011L_35100"/>
<feature type="compositionally biased region" description="Basic and acidic residues" evidence="1">
    <location>
        <begin position="148"/>
        <end position="169"/>
    </location>
</feature>
<sequence length="169" mass="18533">MNGGIVRHVGLGERLASIPAGTFTDSGPTYLALWNSPEVYQQAAPLIATLADLGPKHAMPKNDAMLDDALAMPLGQDRRSTMDGIRAALVRLGPQASTAVPRIRELFLRRPSPIMNNSGDADQWRFPLVRMGGAIEDLPFFPNQSPKSVERNRRQVADKIGRYEQDTPT</sequence>
<name>A0A517MIL0_9BACT</name>
<organism evidence="2 3">
    <name type="scientific">Roseimaritima multifibrata</name>
    <dbReference type="NCBI Taxonomy" id="1930274"/>
    <lineage>
        <taxon>Bacteria</taxon>
        <taxon>Pseudomonadati</taxon>
        <taxon>Planctomycetota</taxon>
        <taxon>Planctomycetia</taxon>
        <taxon>Pirellulales</taxon>
        <taxon>Pirellulaceae</taxon>
        <taxon>Roseimaritima</taxon>
    </lineage>
</organism>
<dbReference type="Proteomes" id="UP000320672">
    <property type="component" value="Chromosome"/>
</dbReference>
<dbReference type="RefSeq" id="WP_145352702.1">
    <property type="nucleotide sequence ID" value="NZ_CP036262.1"/>
</dbReference>
<evidence type="ECO:0000256" key="1">
    <source>
        <dbReference type="SAM" id="MobiDB-lite"/>
    </source>
</evidence>
<feature type="region of interest" description="Disordered" evidence="1">
    <location>
        <begin position="140"/>
        <end position="169"/>
    </location>
</feature>
<protein>
    <submittedName>
        <fullName evidence="2">Uncharacterized protein</fullName>
    </submittedName>
</protein>